<keyword evidence="2 7" id="KW-0547">Nucleotide-binding</keyword>
<reference evidence="11" key="1">
    <citation type="submission" date="2020-06" db="EMBL/GenBank/DDBJ databases">
        <title>Draft genome of Bugula neritina, a colonial animal packing powerful symbionts and potential medicines.</title>
        <authorList>
            <person name="Rayko M."/>
        </authorList>
    </citation>
    <scope>NUCLEOTIDE SEQUENCE [LARGE SCALE GENOMIC DNA]</scope>
    <source>
        <strain evidence="11">Kwan_BN1</strain>
    </source>
</reference>
<feature type="transmembrane region" description="Helical" evidence="9">
    <location>
        <begin position="348"/>
        <end position="369"/>
    </location>
</feature>
<dbReference type="OrthoDB" id="10252354at2759"/>
<keyword evidence="9" id="KW-0812">Transmembrane</keyword>
<accession>A0A7J7JYC6</accession>
<keyword evidence="1" id="KW-0808">Transferase</keyword>
<evidence type="ECO:0000259" key="10">
    <source>
        <dbReference type="PROSITE" id="PS50011"/>
    </source>
</evidence>
<dbReference type="PROSITE" id="PS50011">
    <property type="entry name" value="PROTEIN_KINASE_DOM"/>
    <property type="match status" value="1"/>
</dbReference>
<dbReference type="Gene3D" id="1.10.510.10">
    <property type="entry name" value="Transferase(Phosphotransferase) domain 1"/>
    <property type="match status" value="1"/>
</dbReference>
<name>A0A7J7JYC6_BUGNE</name>
<keyword evidence="9" id="KW-1133">Transmembrane helix</keyword>
<dbReference type="PANTHER" id="PTHR48013">
    <property type="entry name" value="DUAL SPECIFICITY MITOGEN-ACTIVATED PROTEIN KINASE KINASE 5-RELATED"/>
    <property type="match status" value="1"/>
</dbReference>
<dbReference type="PANTHER" id="PTHR48013:SF11">
    <property type="entry name" value="LICORNE"/>
    <property type="match status" value="1"/>
</dbReference>
<evidence type="ECO:0000313" key="12">
    <source>
        <dbReference type="Proteomes" id="UP000593567"/>
    </source>
</evidence>
<sequence length="388" mass="43399">MLSTLVPLPEELATTISMDANGPIVPNAGDSPAPSSAGRKARKGPKLLQPLVQEPPKQVDRTKLPGSNTTITIGSHTIECEADHLEQLEELGRGAFGVVEKMRHTPSGTIMAVKRIRATVNNKEEKRMLMDLDVSMRSRSCNYTVHFYGAMFREGDVWICMEVMDCSLDKFYKRVFSAGETIPEPCLANISLSVSRQGIEVLQRELNVMHRDVKPSNILASKKGEIKLCDFGISGQLIDSVAKTADAGCKPYMAPERINPPPGCKGFDIRSDIWSLGISMIEISTGVFPYSHWPTPFEQLRQVVHDHHRSYLTLAFHQSLCSLLTAALQKILIKDPTTRRYSKLTCCVLLRLLLQIWLVLLLMCWKIFLNPLRNLTRKSSSQIIRVLS</sequence>
<dbReference type="PROSITE" id="PS00107">
    <property type="entry name" value="PROTEIN_KINASE_ATP"/>
    <property type="match status" value="1"/>
</dbReference>
<dbReference type="GO" id="GO:0005524">
    <property type="term" value="F:ATP binding"/>
    <property type="evidence" value="ECO:0007669"/>
    <property type="project" value="UniProtKB-UniRule"/>
</dbReference>
<dbReference type="InterPro" id="IPR011009">
    <property type="entry name" value="Kinase-like_dom_sf"/>
</dbReference>
<evidence type="ECO:0000256" key="7">
    <source>
        <dbReference type="PROSITE-ProRule" id="PRU10141"/>
    </source>
</evidence>
<gene>
    <name evidence="11" type="ORF">EB796_010990</name>
</gene>
<keyword evidence="9" id="KW-0472">Membrane</keyword>
<evidence type="ECO:0000256" key="6">
    <source>
        <dbReference type="ARBA" id="ARBA00038999"/>
    </source>
</evidence>
<keyword evidence="3" id="KW-0418">Kinase</keyword>
<evidence type="ECO:0000256" key="3">
    <source>
        <dbReference type="ARBA" id="ARBA00022777"/>
    </source>
</evidence>
<comment type="caution">
    <text evidence="11">The sequence shown here is derived from an EMBL/GenBank/DDBJ whole genome shotgun (WGS) entry which is preliminary data.</text>
</comment>
<dbReference type="AlphaFoldDB" id="A0A7J7JYC6"/>
<dbReference type="SMART" id="SM00220">
    <property type="entry name" value="S_TKc"/>
    <property type="match status" value="1"/>
</dbReference>
<feature type="binding site" evidence="7">
    <location>
        <position position="114"/>
    </location>
    <ligand>
        <name>ATP</name>
        <dbReference type="ChEBI" id="CHEBI:30616"/>
    </ligand>
</feature>
<dbReference type="GO" id="GO:0004708">
    <property type="term" value="F:MAP kinase kinase activity"/>
    <property type="evidence" value="ECO:0007669"/>
    <property type="project" value="UniProtKB-EC"/>
</dbReference>
<feature type="region of interest" description="Disordered" evidence="8">
    <location>
        <begin position="19"/>
        <end position="68"/>
    </location>
</feature>
<organism evidence="11 12">
    <name type="scientific">Bugula neritina</name>
    <name type="common">Brown bryozoan</name>
    <name type="synonym">Sertularia neritina</name>
    <dbReference type="NCBI Taxonomy" id="10212"/>
    <lineage>
        <taxon>Eukaryota</taxon>
        <taxon>Metazoa</taxon>
        <taxon>Spiralia</taxon>
        <taxon>Lophotrochozoa</taxon>
        <taxon>Bryozoa</taxon>
        <taxon>Gymnolaemata</taxon>
        <taxon>Cheilostomatida</taxon>
        <taxon>Flustrina</taxon>
        <taxon>Buguloidea</taxon>
        <taxon>Bugulidae</taxon>
        <taxon>Bugula</taxon>
    </lineage>
</organism>
<dbReference type="SUPFAM" id="SSF56112">
    <property type="entry name" value="Protein kinase-like (PK-like)"/>
    <property type="match status" value="1"/>
</dbReference>
<evidence type="ECO:0000313" key="11">
    <source>
        <dbReference type="EMBL" id="KAF6030691.1"/>
    </source>
</evidence>
<evidence type="ECO:0000256" key="2">
    <source>
        <dbReference type="ARBA" id="ARBA00022741"/>
    </source>
</evidence>
<feature type="domain" description="Protein kinase" evidence="10">
    <location>
        <begin position="85"/>
        <end position="358"/>
    </location>
</feature>
<dbReference type="EC" id="2.7.12.2" evidence="6"/>
<dbReference type="FunFam" id="3.30.200.20:FF:000576">
    <property type="entry name" value="CBN-SEK-1 protein"/>
    <property type="match status" value="1"/>
</dbReference>
<dbReference type="Pfam" id="PF00069">
    <property type="entry name" value="Pkinase"/>
    <property type="match status" value="1"/>
</dbReference>
<evidence type="ECO:0000256" key="1">
    <source>
        <dbReference type="ARBA" id="ARBA00022679"/>
    </source>
</evidence>
<dbReference type="EMBL" id="VXIV02001680">
    <property type="protein sequence ID" value="KAF6030691.1"/>
    <property type="molecule type" value="Genomic_DNA"/>
</dbReference>
<evidence type="ECO:0000256" key="5">
    <source>
        <dbReference type="ARBA" id="ARBA00038035"/>
    </source>
</evidence>
<proteinExistence type="inferred from homology"/>
<protein>
    <recommendedName>
        <fullName evidence="6">mitogen-activated protein kinase kinase</fullName>
        <ecNumber evidence="6">2.7.12.2</ecNumber>
    </recommendedName>
</protein>
<evidence type="ECO:0000256" key="9">
    <source>
        <dbReference type="SAM" id="Phobius"/>
    </source>
</evidence>
<keyword evidence="4 7" id="KW-0067">ATP-binding</keyword>
<dbReference type="InterPro" id="IPR000719">
    <property type="entry name" value="Prot_kinase_dom"/>
</dbReference>
<dbReference type="InterPro" id="IPR017441">
    <property type="entry name" value="Protein_kinase_ATP_BS"/>
</dbReference>
<evidence type="ECO:0000256" key="8">
    <source>
        <dbReference type="SAM" id="MobiDB-lite"/>
    </source>
</evidence>
<evidence type="ECO:0000256" key="4">
    <source>
        <dbReference type="ARBA" id="ARBA00022840"/>
    </source>
</evidence>
<keyword evidence="12" id="KW-1185">Reference proteome</keyword>
<comment type="similarity">
    <text evidence="5">Belongs to the protein kinase superfamily. STE Ser/Thr protein kinase family. MAP kinase kinase subfamily.</text>
</comment>
<dbReference type="Gene3D" id="3.30.200.20">
    <property type="entry name" value="Phosphorylase Kinase, domain 1"/>
    <property type="match status" value="1"/>
</dbReference>
<dbReference type="Proteomes" id="UP000593567">
    <property type="component" value="Unassembled WGS sequence"/>
</dbReference>